<dbReference type="InterPro" id="IPR000524">
    <property type="entry name" value="Tscrpt_reg_HTH_GntR"/>
</dbReference>
<evidence type="ECO:0000313" key="6">
    <source>
        <dbReference type="Proteomes" id="UP000320055"/>
    </source>
</evidence>
<evidence type="ECO:0000256" key="1">
    <source>
        <dbReference type="ARBA" id="ARBA00023015"/>
    </source>
</evidence>
<dbReference type="PRINTS" id="PR00035">
    <property type="entry name" value="HTHGNTR"/>
</dbReference>
<keyword evidence="1" id="KW-0805">Transcription regulation</keyword>
<reference evidence="5 6" key="1">
    <citation type="submission" date="2019-01" db="EMBL/GenBank/DDBJ databases">
        <authorList>
            <person name="Brito A."/>
        </authorList>
    </citation>
    <scope>NUCLEOTIDE SEQUENCE [LARGE SCALE GENOMIC DNA]</scope>
    <source>
        <strain evidence="5">1</strain>
    </source>
</reference>
<dbReference type="Gene3D" id="1.10.10.10">
    <property type="entry name" value="Winged helix-like DNA-binding domain superfamily/Winged helix DNA-binding domain"/>
    <property type="match status" value="1"/>
</dbReference>
<dbReference type="OrthoDB" id="9815017at2"/>
<evidence type="ECO:0000259" key="4">
    <source>
        <dbReference type="PROSITE" id="PS50949"/>
    </source>
</evidence>
<dbReference type="InterPro" id="IPR050679">
    <property type="entry name" value="Bact_HTH_transcr_reg"/>
</dbReference>
<dbReference type="RefSeq" id="WP_144870616.1">
    <property type="nucleotide sequence ID" value="NZ_LR213906.1"/>
</dbReference>
<evidence type="ECO:0000313" key="5">
    <source>
        <dbReference type="EMBL" id="VEP12597.1"/>
    </source>
</evidence>
<evidence type="ECO:0000256" key="2">
    <source>
        <dbReference type="ARBA" id="ARBA00023125"/>
    </source>
</evidence>
<dbReference type="PANTHER" id="PTHR44846">
    <property type="entry name" value="MANNOSYL-D-GLYCERATE TRANSPORT/METABOLISM SYSTEM REPRESSOR MNGR-RELATED"/>
    <property type="match status" value="1"/>
</dbReference>
<dbReference type="InterPro" id="IPR036390">
    <property type="entry name" value="WH_DNA-bd_sf"/>
</dbReference>
<dbReference type="InterPro" id="IPR036388">
    <property type="entry name" value="WH-like_DNA-bd_sf"/>
</dbReference>
<evidence type="ECO:0000256" key="3">
    <source>
        <dbReference type="ARBA" id="ARBA00023163"/>
    </source>
</evidence>
<dbReference type="Pfam" id="PF07702">
    <property type="entry name" value="UTRA"/>
    <property type="match status" value="1"/>
</dbReference>
<protein>
    <submittedName>
        <fullName evidence="5">Transcriptional regulator</fullName>
    </submittedName>
</protein>
<dbReference type="PROSITE" id="PS50949">
    <property type="entry name" value="HTH_GNTR"/>
    <property type="match status" value="1"/>
</dbReference>
<keyword evidence="6" id="KW-1185">Reference proteome</keyword>
<dbReference type="EMBL" id="CAACVJ010000063">
    <property type="protein sequence ID" value="VEP12597.1"/>
    <property type="molecule type" value="Genomic_DNA"/>
</dbReference>
<dbReference type="SUPFAM" id="SSF46785">
    <property type="entry name" value="Winged helix' DNA-binding domain"/>
    <property type="match status" value="1"/>
</dbReference>
<dbReference type="GO" id="GO:0045892">
    <property type="term" value="P:negative regulation of DNA-templated transcription"/>
    <property type="evidence" value="ECO:0007669"/>
    <property type="project" value="TreeGrafter"/>
</dbReference>
<dbReference type="PANTHER" id="PTHR44846:SF1">
    <property type="entry name" value="MANNOSYL-D-GLYCERATE TRANSPORT_METABOLISM SYSTEM REPRESSOR MNGR-RELATED"/>
    <property type="match status" value="1"/>
</dbReference>
<dbReference type="Proteomes" id="UP000320055">
    <property type="component" value="Unassembled WGS sequence"/>
</dbReference>
<accession>A0A563VMK7</accession>
<keyword evidence="2" id="KW-0238">DNA-binding</keyword>
<name>A0A563VMK7_9CYAN</name>
<proteinExistence type="predicted"/>
<dbReference type="Gene3D" id="3.40.1410.10">
    <property type="entry name" value="Chorismate lyase-like"/>
    <property type="match status" value="1"/>
</dbReference>
<sequence length="253" mass="28183">MAKLPKKAKKPLHLIISEKLRTEIETGVYSPGALLPSEFDLGALFGVSRTTVRKVIANLINQGLVYTQQGKGVFVKQQQKISFSLSNPLTFLDEELSRQGLTGEIRNLSFQLVKASPEVCTQLKLSQPKIEVYQQQKIILAEQLPIALEIAYFPLDIGENLGELLQKGFTYATLQESGYHLVSTDIVIESAHATSEVAEYLQGSLGTPILIYRYVTYDHHERPLVCGETLSLADRTYYSVSLKSRGLHNSIDD</sequence>
<dbReference type="GO" id="GO:0003700">
    <property type="term" value="F:DNA-binding transcription factor activity"/>
    <property type="evidence" value="ECO:0007669"/>
    <property type="project" value="InterPro"/>
</dbReference>
<dbReference type="Pfam" id="PF00392">
    <property type="entry name" value="GntR"/>
    <property type="match status" value="1"/>
</dbReference>
<gene>
    <name evidence="5" type="ORF">H1P_1550012</name>
</gene>
<dbReference type="GO" id="GO:0003677">
    <property type="term" value="F:DNA binding"/>
    <property type="evidence" value="ECO:0007669"/>
    <property type="project" value="UniProtKB-KW"/>
</dbReference>
<organism evidence="5 6">
    <name type="scientific">Hyella patelloides LEGE 07179</name>
    <dbReference type="NCBI Taxonomy" id="945734"/>
    <lineage>
        <taxon>Bacteria</taxon>
        <taxon>Bacillati</taxon>
        <taxon>Cyanobacteriota</taxon>
        <taxon>Cyanophyceae</taxon>
        <taxon>Pleurocapsales</taxon>
        <taxon>Hyellaceae</taxon>
        <taxon>Hyella</taxon>
    </lineage>
</organism>
<dbReference type="AlphaFoldDB" id="A0A563VMK7"/>
<dbReference type="SUPFAM" id="SSF64288">
    <property type="entry name" value="Chorismate lyase-like"/>
    <property type="match status" value="1"/>
</dbReference>
<dbReference type="CDD" id="cd07377">
    <property type="entry name" value="WHTH_GntR"/>
    <property type="match status" value="1"/>
</dbReference>
<keyword evidence="3" id="KW-0804">Transcription</keyword>
<dbReference type="InterPro" id="IPR011663">
    <property type="entry name" value="UTRA"/>
</dbReference>
<feature type="domain" description="HTH gntR-type" evidence="4">
    <location>
        <begin position="10"/>
        <end position="78"/>
    </location>
</feature>
<dbReference type="InterPro" id="IPR028978">
    <property type="entry name" value="Chorismate_lyase_/UTRA_dom_sf"/>
</dbReference>
<dbReference type="SMART" id="SM00866">
    <property type="entry name" value="UTRA"/>
    <property type="match status" value="1"/>
</dbReference>
<dbReference type="SMART" id="SM00345">
    <property type="entry name" value="HTH_GNTR"/>
    <property type="match status" value="1"/>
</dbReference>